<feature type="non-terminal residue" evidence="1">
    <location>
        <position position="67"/>
    </location>
</feature>
<evidence type="ECO:0000313" key="1">
    <source>
        <dbReference type="EMBL" id="CAF4413154.1"/>
    </source>
</evidence>
<dbReference type="AlphaFoldDB" id="A0A820Q450"/>
<dbReference type="Proteomes" id="UP000663881">
    <property type="component" value="Unassembled WGS sequence"/>
</dbReference>
<dbReference type="EMBL" id="CAJOAY010029515">
    <property type="protein sequence ID" value="CAF4413154.1"/>
    <property type="molecule type" value="Genomic_DNA"/>
</dbReference>
<reference evidence="1" key="1">
    <citation type="submission" date="2021-02" db="EMBL/GenBank/DDBJ databases">
        <authorList>
            <person name="Nowell W R."/>
        </authorList>
    </citation>
    <scope>NUCLEOTIDE SEQUENCE</scope>
</reference>
<evidence type="ECO:0000313" key="2">
    <source>
        <dbReference type="Proteomes" id="UP000663881"/>
    </source>
</evidence>
<comment type="caution">
    <text evidence="1">The sequence shown here is derived from an EMBL/GenBank/DDBJ whole genome shotgun (WGS) entry which is preliminary data.</text>
</comment>
<sequence length="67" mass="7197">MVEEEESGCFSNVVEGWHGFSTFGKVIDKENNVLVGTSGGWSTILEINSPLVEGSYGNDCVGTQILE</sequence>
<proteinExistence type="predicted"/>
<protein>
    <submittedName>
        <fullName evidence="1">Uncharacterized protein</fullName>
    </submittedName>
</protein>
<name>A0A820Q450_9BILA</name>
<accession>A0A820Q450</accession>
<gene>
    <name evidence="1" type="ORF">OKA104_LOCUS52066</name>
</gene>
<organism evidence="1 2">
    <name type="scientific">Adineta steineri</name>
    <dbReference type="NCBI Taxonomy" id="433720"/>
    <lineage>
        <taxon>Eukaryota</taxon>
        <taxon>Metazoa</taxon>
        <taxon>Spiralia</taxon>
        <taxon>Gnathifera</taxon>
        <taxon>Rotifera</taxon>
        <taxon>Eurotatoria</taxon>
        <taxon>Bdelloidea</taxon>
        <taxon>Adinetida</taxon>
        <taxon>Adinetidae</taxon>
        <taxon>Adineta</taxon>
    </lineage>
</organism>